<reference evidence="7" key="1">
    <citation type="submission" date="2015-10" db="EMBL/GenBank/DDBJ databases">
        <title>Niche specialization of a soil ammonia-oxidizing archaeon, Candidatus Nitrosocosmicus oleophilus.</title>
        <authorList>
            <person name="Jung M.-Y."/>
            <person name="Rhee S.-K."/>
        </authorList>
    </citation>
    <scope>NUCLEOTIDE SEQUENCE [LARGE SCALE GENOMIC DNA]</scope>
    <source>
        <strain evidence="7">MY3</strain>
    </source>
</reference>
<dbReference type="NCBIfam" id="NF010335">
    <property type="entry name" value="PRK13764.1"/>
    <property type="match status" value="1"/>
</dbReference>
<protein>
    <submittedName>
        <fullName evidence="6">Type II/IV secretion system protein</fullName>
    </submittedName>
</protein>
<evidence type="ECO:0000256" key="2">
    <source>
        <dbReference type="PROSITE-ProRule" id="PRU00117"/>
    </source>
</evidence>
<dbReference type="Gene3D" id="3.40.50.300">
    <property type="entry name" value="P-loop containing nucleotide triphosphate hydrolases"/>
    <property type="match status" value="1"/>
</dbReference>
<dbReference type="InterPro" id="IPR052041">
    <property type="entry name" value="Nucleic_acid_metab_PIN/TRAM"/>
</dbReference>
<dbReference type="EMBL" id="CP012850">
    <property type="protein sequence ID" value="ALI36573.1"/>
    <property type="molecule type" value="Genomic_DNA"/>
</dbReference>
<evidence type="ECO:0000259" key="3">
    <source>
        <dbReference type="SMART" id="SM00322"/>
    </source>
</evidence>
<dbReference type="SMART" id="SM00382">
    <property type="entry name" value="AAA"/>
    <property type="match status" value="1"/>
</dbReference>
<dbReference type="CDD" id="cd00105">
    <property type="entry name" value="KH-I"/>
    <property type="match status" value="1"/>
</dbReference>
<feature type="domain" description="PIN" evidence="5">
    <location>
        <begin position="29"/>
        <end position="144"/>
    </location>
</feature>
<dbReference type="SMART" id="SM00670">
    <property type="entry name" value="PINc"/>
    <property type="match status" value="1"/>
</dbReference>
<evidence type="ECO:0000259" key="4">
    <source>
        <dbReference type="SMART" id="SM00382"/>
    </source>
</evidence>
<keyword evidence="7" id="KW-1185">Reference proteome</keyword>
<evidence type="ECO:0000259" key="5">
    <source>
        <dbReference type="SMART" id="SM00670"/>
    </source>
</evidence>
<dbReference type="InterPro" id="IPR027417">
    <property type="entry name" value="P-loop_NTPase"/>
</dbReference>
<dbReference type="Pfam" id="PF00437">
    <property type="entry name" value="T2SSE"/>
    <property type="match status" value="1"/>
</dbReference>
<dbReference type="SUPFAM" id="SSF88723">
    <property type="entry name" value="PIN domain-like"/>
    <property type="match status" value="1"/>
</dbReference>
<feature type="domain" description="K Homology" evidence="3">
    <location>
        <begin position="514"/>
        <end position="587"/>
    </location>
</feature>
<dbReference type="Pfam" id="PF01850">
    <property type="entry name" value="PIN"/>
    <property type="match status" value="1"/>
</dbReference>
<dbReference type="InterPro" id="IPR002716">
    <property type="entry name" value="PIN_dom"/>
</dbReference>
<dbReference type="SUPFAM" id="SSF52540">
    <property type="entry name" value="P-loop containing nucleoside triphosphate hydrolases"/>
    <property type="match status" value="1"/>
</dbReference>
<dbReference type="GO" id="GO:0003723">
    <property type="term" value="F:RNA binding"/>
    <property type="evidence" value="ECO:0007669"/>
    <property type="project" value="UniProtKB-UniRule"/>
</dbReference>
<dbReference type="InterPro" id="IPR029060">
    <property type="entry name" value="PIN-like_dom_sf"/>
</dbReference>
<proteinExistence type="inferred from homology"/>
<dbReference type="InterPro" id="IPR004087">
    <property type="entry name" value="KH_dom"/>
</dbReference>
<dbReference type="SUPFAM" id="SSF54791">
    <property type="entry name" value="Eukaryotic type KH-domain (KH-domain type I)"/>
    <property type="match status" value="1"/>
</dbReference>
<dbReference type="KEGG" id="taa:NMY3_02377"/>
<dbReference type="CDD" id="cd09878">
    <property type="entry name" value="PIN_VapC_VirB11L-ATPase-like"/>
    <property type="match status" value="1"/>
</dbReference>
<dbReference type="Gene3D" id="3.40.50.1010">
    <property type="entry name" value="5'-nuclease"/>
    <property type="match status" value="1"/>
</dbReference>
<dbReference type="Gene3D" id="3.30.1370.10">
    <property type="entry name" value="K Homology domain, type 1"/>
    <property type="match status" value="1"/>
</dbReference>
<name>A0A654M1W0_9ARCH</name>
<dbReference type="Pfam" id="PF00013">
    <property type="entry name" value="KH_1"/>
    <property type="match status" value="1"/>
</dbReference>
<dbReference type="InterPro" id="IPR004088">
    <property type="entry name" value="KH_dom_type_1"/>
</dbReference>
<comment type="similarity">
    <text evidence="1">In the N-terminal section; belongs to the PINc/VapC protein family.</text>
</comment>
<dbReference type="Proteomes" id="UP000058925">
    <property type="component" value="Chromosome"/>
</dbReference>
<dbReference type="PANTHER" id="PTHR11603">
    <property type="entry name" value="AAA FAMILY ATPASE"/>
    <property type="match status" value="1"/>
</dbReference>
<accession>A0A654M1W0</accession>
<evidence type="ECO:0000313" key="7">
    <source>
        <dbReference type="Proteomes" id="UP000058925"/>
    </source>
</evidence>
<sequence>MINVICYIFHLVTFFKNLVIDLIIVNLKKKIVLDTSIIIDGHISHKIDEKDIDDNFEIIIPRAAIDELQSQACKQREQGFIGLEELRKIREKSSENNISLRIYGEKPNLEDIKLAKNGRIDSNINEIAEKEDATLFTADYIQHLAASATGISSVHIRSQVSASFNIENYFDDKSMSVHLIEGVEPLAKKGTPGEFTLEKISDTKLDKQTLNEIMNFLFSTENNKKISNIEISFDGCYVIMYKNLRIVITQPPVSNKIEITAVRPIKKLTLQEYQLDLSLINRLSEEAEGILIAGRPGSGKSTFASSIAEHYVQNNKLVKTLESPRDLQVPENVVQYGSFKNGYERVADLLLLVRPDFTIFDEVRRIKDFELFADLRLTGIGMIGVIHANEALDAIQRFIGKIELGMIPHVIDTVIFIHGGKIEKIYELNLTVKVPAGMVEQDLARPVVEIRDFFSKETEYEIYSYGEENIIIPLKNIEKKTDKERNNKINKLAESKIREVIGKFDPKAEVKIISSDKIRILVSKDVIPRIIGRGGSTISEIEKMLGVKIDVEAKVPLIGNEVAFSIAESGSRIYLLVDEMHIGKKVNLFLGDEALVSNQIGQKAKLKLDKKSEVGRKVFNTIMSNNQDSLKLYESKDE</sequence>
<dbReference type="PROSITE" id="PS50084">
    <property type="entry name" value="KH_TYPE_1"/>
    <property type="match status" value="1"/>
</dbReference>
<evidence type="ECO:0000313" key="6">
    <source>
        <dbReference type="EMBL" id="ALI36573.1"/>
    </source>
</evidence>
<evidence type="ECO:0000256" key="1">
    <source>
        <dbReference type="ARBA" id="ARBA00046345"/>
    </source>
</evidence>
<dbReference type="InterPro" id="IPR003593">
    <property type="entry name" value="AAA+_ATPase"/>
</dbReference>
<feature type="domain" description="AAA+ ATPase" evidence="4">
    <location>
        <begin position="286"/>
        <end position="408"/>
    </location>
</feature>
<dbReference type="AlphaFoldDB" id="A0A654M1W0"/>
<keyword evidence="2" id="KW-0694">RNA-binding</keyword>
<dbReference type="InterPro" id="IPR036612">
    <property type="entry name" value="KH_dom_type_1_sf"/>
</dbReference>
<gene>
    <name evidence="6" type="ORF">NMY3_02377</name>
</gene>
<dbReference type="PANTHER" id="PTHR11603:SF147">
    <property type="entry name" value="MEMBRANE PROTEIN"/>
    <property type="match status" value="1"/>
</dbReference>
<organism evidence="6 7">
    <name type="scientific">Candidatus Nitrosocosmicus oleophilus</name>
    <dbReference type="NCBI Taxonomy" id="1353260"/>
    <lineage>
        <taxon>Archaea</taxon>
        <taxon>Nitrososphaerota</taxon>
        <taxon>Nitrososphaeria</taxon>
        <taxon>Nitrososphaerales</taxon>
        <taxon>Nitrososphaeraceae</taxon>
        <taxon>Candidatus Nitrosocosmicus</taxon>
    </lineage>
</organism>
<dbReference type="InterPro" id="IPR001482">
    <property type="entry name" value="T2SS/T4SS_dom"/>
</dbReference>
<dbReference type="SMART" id="SM00322">
    <property type="entry name" value="KH"/>
    <property type="match status" value="1"/>
</dbReference>